<sequence>MKKVRNSMLAFGLGCFILILASTLSGFMMRSERPYSDAAQVASVNGEAVEAREFSALLGAERSKTYAYFQDKYGAEDSKEFWNHSYNGEIPMEKITQTVLKQLVKRKIQQALGVQYGLLKDTSYSTFLEELRIENERRKKEVEGGRPVYGPKQITEKVFHEMRQTQLLEDLKKKKASETAISDQDISAFYEEHRNDFRRTEVNRANIFPNTQPSSDTKSSPSKPSSTNEGDAIIPLTEVKDRIAAHLSDLMFEQFVKDQADQAQLVVNDSMLKSVADKVLRGES</sequence>
<accession>A0ABU1P2D4</accession>
<dbReference type="SUPFAM" id="SSF109998">
    <property type="entry name" value="Triger factor/SurA peptide-binding domain-like"/>
    <property type="match status" value="1"/>
</dbReference>
<protein>
    <recommendedName>
        <fullName evidence="4">Peptidylprolyl isomerase</fullName>
    </recommendedName>
</protein>
<gene>
    <name evidence="2" type="ORF">J2736_005116</name>
</gene>
<evidence type="ECO:0000313" key="2">
    <source>
        <dbReference type="EMBL" id="MDR6553906.1"/>
    </source>
</evidence>
<evidence type="ECO:0000313" key="3">
    <source>
        <dbReference type="Proteomes" id="UP001267290"/>
    </source>
</evidence>
<organism evidence="2 3">
    <name type="scientific">Paenibacillus qinlingensis</name>
    <dbReference type="NCBI Taxonomy" id="1837343"/>
    <lineage>
        <taxon>Bacteria</taxon>
        <taxon>Bacillati</taxon>
        <taxon>Bacillota</taxon>
        <taxon>Bacilli</taxon>
        <taxon>Bacillales</taxon>
        <taxon>Paenibacillaceae</taxon>
        <taxon>Paenibacillus</taxon>
    </lineage>
</organism>
<proteinExistence type="predicted"/>
<name>A0ABU1P2D4_9BACL</name>
<reference evidence="2 3" key="1">
    <citation type="submission" date="2023-07" db="EMBL/GenBank/DDBJ databases">
        <title>Sorghum-associated microbial communities from plants grown in Nebraska, USA.</title>
        <authorList>
            <person name="Schachtman D."/>
        </authorList>
    </citation>
    <scope>NUCLEOTIDE SEQUENCE [LARGE SCALE GENOMIC DNA]</scope>
    <source>
        <strain evidence="2 3">CC258</strain>
    </source>
</reference>
<feature type="region of interest" description="Disordered" evidence="1">
    <location>
        <begin position="200"/>
        <end position="234"/>
    </location>
</feature>
<dbReference type="InterPro" id="IPR027304">
    <property type="entry name" value="Trigger_fact/SurA_dom_sf"/>
</dbReference>
<keyword evidence="3" id="KW-1185">Reference proteome</keyword>
<dbReference type="Proteomes" id="UP001267290">
    <property type="component" value="Unassembled WGS sequence"/>
</dbReference>
<evidence type="ECO:0008006" key="4">
    <source>
        <dbReference type="Google" id="ProtNLM"/>
    </source>
</evidence>
<feature type="compositionally biased region" description="Low complexity" evidence="1">
    <location>
        <begin position="213"/>
        <end position="227"/>
    </location>
</feature>
<comment type="caution">
    <text evidence="2">The sequence shown here is derived from an EMBL/GenBank/DDBJ whole genome shotgun (WGS) entry which is preliminary data.</text>
</comment>
<evidence type="ECO:0000256" key="1">
    <source>
        <dbReference type="SAM" id="MobiDB-lite"/>
    </source>
</evidence>
<dbReference type="RefSeq" id="WP_310501358.1">
    <property type="nucleotide sequence ID" value="NZ_JAVDSB010000013.1"/>
</dbReference>
<dbReference type="EMBL" id="JAVDSB010000013">
    <property type="protein sequence ID" value="MDR6553906.1"/>
    <property type="molecule type" value="Genomic_DNA"/>
</dbReference>